<dbReference type="Proteomes" id="UP000288805">
    <property type="component" value="Unassembled WGS sequence"/>
</dbReference>
<name>A0A438C7L7_VITVI</name>
<proteinExistence type="predicted"/>
<comment type="caution">
    <text evidence="1">The sequence shown here is derived from an EMBL/GenBank/DDBJ whole genome shotgun (WGS) entry which is preliminary data.</text>
</comment>
<evidence type="ECO:0000313" key="2">
    <source>
        <dbReference type="Proteomes" id="UP000288805"/>
    </source>
</evidence>
<dbReference type="AlphaFoldDB" id="A0A438C7L7"/>
<reference evidence="1 2" key="1">
    <citation type="journal article" date="2018" name="PLoS Genet.">
        <title>Population sequencing reveals clonal diversity and ancestral inbreeding in the grapevine cultivar Chardonnay.</title>
        <authorList>
            <person name="Roach M.J."/>
            <person name="Johnson D.L."/>
            <person name="Bohlmann J."/>
            <person name="van Vuuren H.J."/>
            <person name="Jones S.J."/>
            <person name="Pretorius I.S."/>
            <person name="Schmidt S.A."/>
            <person name="Borneman A.R."/>
        </authorList>
    </citation>
    <scope>NUCLEOTIDE SEQUENCE [LARGE SCALE GENOMIC DNA]</scope>
    <source>
        <strain evidence="2">cv. Chardonnay</strain>
        <tissue evidence="1">Leaf</tissue>
    </source>
</reference>
<sequence>MAVGSFFFSTPKAADIHIHVKMVAVVGASMEAPMVMTDAIFRTRIWCALMFLPKVHGWYSPYAGKVLETSMPTRFESVAYMVLLKIPWISYGNWDVDPSKVAVVGSLCVDWMSSTHSQKLKALKAIDDSRSEARDLNDTDDSRSSGLQMLRITLGRELKGSRWKRTTLGHELKALDAMNDFGSKLRTLNDMDDSRLEA</sequence>
<dbReference type="EMBL" id="QGNW01002508">
    <property type="protein sequence ID" value="RVW18906.1"/>
    <property type="molecule type" value="Genomic_DNA"/>
</dbReference>
<evidence type="ECO:0000313" key="1">
    <source>
        <dbReference type="EMBL" id="RVW18906.1"/>
    </source>
</evidence>
<organism evidence="1 2">
    <name type="scientific">Vitis vinifera</name>
    <name type="common">Grape</name>
    <dbReference type="NCBI Taxonomy" id="29760"/>
    <lineage>
        <taxon>Eukaryota</taxon>
        <taxon>Viridiplantae</taxon>
        <taxon>Streptophyta</taxon>
        <taxon>Embryophyta</taxon>
        <taxon>Tracheophyta</taxon>
        <taxon>Spermatophyta</taxon>
        <taxon>Magnoliopsida</taxon>
        <taxon>eudicotyledons</taxon>
        <taxon>Gunneridae</taxon>
        <taxon>Pentapetalae</taxon>
        <taxon>rosids</taxon>
        <taxon>Vitales</taxon>
        <taxon>Vitaceae</taxon>
        <taxon>Viteae</taxon>
        <taxon>Vitis</taxon>
    </lineage>
</organism>
<accession>A0A438C7L7</accession>
<protein>
    <submittedName>
        <fullName evidence="1">Uncharacterized protein</fullName>
    </submittedName>
</protein>
<gene>
    <name evidence="1" type="ORF">CK203_106914</name>
</gene>